<gene>
    <name evidence="1" type="ORF">HNR44_003112</name>
</gene>
<dbReference type="GO" id="GO:0016740">
    <property type="term" value="F:transferase activity"/>
    <property type="evidence" value="ECO:0007669"/>
    <property type="project" value="UniProtKB-KW"/>
</dbReference>
<dbReference type="Proteomes" id="UP000568839">
    <property type="component" value="Unassembled WGS sequence"/>
</dbReference>
<name>A0A841Q2Q4_9BACL</name>
<dbReference type="EMBL" id="JACHHJ010000005">
    <property type="protein sequence ID" value="MBB6451118.1"/>
    <property type="molecule type" value="Genomic_DNA"/>
</dbReference>
<evidence type="ECO:0000313" key="2">
    <source>
        <dbReference type="Proteomes" id="UP000568839"/>
    </source>
</evidence>
<protein>
    <submittedName>
        <fullName evidence="1">Putative acetyltransferase</fullName>
    </submittedName>
</protein>
<dbReference type="RefSeq" id="WP_184405191.1">
    <property type="nucleotide sequence ID" value="NZ_JACHHJ010000005.1"/>
</dbReference>
<proteinExistence type="predicted"/>
<comment type="caution">
    <text evidence="1">The sequence shown here is derived from an EMBL/GenBank/DDBJ whole genome shotgun (WGS) entry which is preliminary data.</text>
</comment>
<keyword evidence="1" id="KW-0808">Transferase</keyword>
<organism evidence="1 2">
    <name type="scientific">Geomicrobium halophilum</name>
    <dbReference type="NCBI Taxonomy" id="549000"/>
    <lineage>
        <taxon>Bacteria</taxon>
        <taxon>Bacillati</taxon>
        <taxon>Bacillota</taxon>
        <taxon>Bacilli</taxon>
        <taxon>Bacillales</taxon>
        <taxon>Geomicrobium</taxon>
    </lineage>
</organism>
<dbReference type="AlphaFoldDB" id="A0A841Q2Q4"/>
<accession>A0A841Q2Q4</accession>
<keyword evidence="2" id="KW-1185">Reference proteome</keyword>
<reference evidence="1 2" key="1">
    <citation type="submission" date="2020-08" db="EMBL/GenBank/DDBJ databases">
        <title>Genomic Encyclopedia of Type Strains, Phase IV (KMG-IV): sequencing the most valuable type-strain genomes for metagenomic binning, comparative biology and taxonomic classification.</title>
        <authorList>
            <person name="Goeker M."/>
        </authorList>
    </citation>
    <scope>NUCLEOTIDE SEQUENCE [LARGE SCALE GENOMIC DNA]</scope>
    <source>
        <strain evidence="1 2">DSM 21769</strain>
    </source>
</reference>
<sequence>MTMNTRYSLIKPSFEFQYSYLSMLNEWKSNEEKLVPFVLHLDTHPFEMMLKTLEDYEESKNLPQKLVAISTYWLIKDQHHLLGV</sequence>
<evidence type="ECO:0000313" key="1">
    <source>
        <dbReference type="EMBL" id="MBB6451118.1"/>
    </source>
</evidence>